<dbReference type="InterPro" id="IPR002509">
    <property type="entry name" value="NODB_dom"/>
</dbReference>
<feature type="domain" description="NodB homology" evidence="4">
    <location>
        <begin position="169"/>
        <end position="355"/>
    </location>
</feature>
<feature type="chain" id="PRO_5020548259" evidence="3">
    <location>
        <begin position="30"/>
        <end position="363"/>
    </location>
</feature>
<evidence type="ECO:0000313" key="6">
    <source>
        <dbReference type="Proteomes" id="UP000290649"/>
    </source>
</evidence>
<evidence type="ECO:0000256" key="3">
    <source>
        <dbReference type="SAM" id="SignalP"/>
    </source>
</evidence>
<name>A0A4V1LG83_9BACI</name>
<reference evidence="5 6" key="1">
    <citation type="journal article" date="2019" name="Int. J. Syst. Evol. Microbiol.">
        <title>Anaerobacillus alkaliphilus sp. nov., a novel alkaliphilic and moderately halophilic bacterium.</title>
        <authorList>
            <person name="Borsodi A.K."/>
            <person name="Aszalos J.M."/>
            <person name="Bihari P."/>
            <person name="Nagy I."/>
            <person name="Schumann P."/>
            <person name="Sproer C."/>
            <person name="Kovacs A.L."/>
            <person name="Boka K."/>
            <person name="Dobosy P."/>
            <person name="Ovari M."/>
            <person name="Szili-Kovacs T."/>
            <person name="Toth E."/>
        </authorList>
    </citation>
    <scope>NUCLEOTIDE SEQUENCE [LARGE SCALE GENOMIC DNA]</scope>
    <source>
        <strain evidence="5 6">B16-10</strain>
    </source>
</reference>
<evidence type="ECO:0000256" key="1">
    <source>
        <dbReference type="ARBA" id="ARBA00022723"/>
    </source>
</evidence>
<protein>
    <submittedName>
        <fullName evidence="5">Polysaccharide deacetylase</fullName>
    </submittedName>
</protein>
<keyword evidence="3" id="KW-0732">Signal</keyword>
<proteinExistence type="predicted"/>
<dbReference type="PANTHER" id="PTHR10587:SF133">
    <property type="entry name" value="CHITIN DEACETYLASE 1-RELATED"/>
    <property type="match status" value="1"/>
</dbReference>
<sequence length="363" mass="41571">MRVLMNKQFTILVVGFLICLLLPLNSSFADESAIPEAEIIVDGRPQKTKYLMRSGHILVPAFFLKHTGVNVNRNQQYRSVVFSFEENLYALPINKNFSDDYLGKVKKWVRFPLVTNTVEIDGDVYVPLVDLAKKFGMIVTYNPKLRRTEITTNIRSAKSSIRRGNPERKFVALTFDDGPDPHYTPQILDILKEKNVRATFFVMGKQVENYPNIMKRIFNEGHAFGNHTWNHPSFPRVMTEQIIEEINSTQTVIDRTIGRRSDLFRPPYGAITKADALLLEKMGMRTIMWTVDTLDWSGLSGDDILSIVHRDISPGGIILQHNFEPHREDARLLDGTVEALPRIIDELRAKGYRFVTIHTLLAN</sequence>
<dbReference type="InterPro" id="IPR011330">
    <property type="entry name" value="Glyco_hydro/deAcase_b/a-brl"/>
</dbReference>
<keyword evidence="1" id="KW-0479">Metal-binding</keyword>
<organism evidence="5 6">
    <name type="scientific">Anaerobacillus alkaliphilus</name>
    <dbReference type="NCBI Taxonomy" id="1548597"/>
    <lineage>
        <taxon>Bacteria</taxon>
        <taxon>Bacillati</taxon>
        <taxon>Bacillota</taxon>
        <taxon>Bacilli</taxon>
        <taxon>Bacillales</taxon>
        <taxon>Bacillaceae</taxon>
        <taxon>Anaerobacillus</taxon>
    </lineage>
</organism>
<evidence type="ECO:0000256" key="2">
    <source>
        <dbReference type="ARBA" id="ARBA00022801"/>
    </source>
</evidence>
<dbReference type="GO" id="GO:0046872">
    <property type="term" value="F:metal ion binding"/>
    <property type="evidence" value="ECO:0007669"/>
    <property type="project" value="UniProtKB-KW"/>
</dbReference>
<dbReference type="Gene3D" id="3.20.20.370">
    <property type="entry name" value="Glycoside hydrolase/deacetylase"/>
    <property type="match status" value="1"/>
</dbReference>
<dbReference type="GO" id="GO:0005975">
    <property type="term" value="P:carbohydrate metabolic process"/>
    <property type="evidence" value="ECO:0007669"/>
    <property type="project" value="InterPro"/>
</dbReference>
<keyword evidence="2" id="KW-0378">Hydrolase</keyword>
<dbReference type="SUPFAM" id="SSF88713">
    <property type="entry name" value="Glycoside hydrolase/deacetylase"/>
    <property type="match status" value="1"/>
</dbReference>
<accession>A0A4V1LG83</accession>
<dbReference type="OrthoDB" id="9812065at2"/>
<dbReference type="Proteomes" id="UP000290649">
    <property type="component" value="Unassembled WGS sequence"/>
</dbReference>
<gene>
    <name evidence="5" type="ORF">DS745_14760</name>
</gene>
<dbReference type="GO" id="GO:0016810">
    <property type="term" value="F:hydrolase activity, acting on carbon-nitrogen (but not peptide) bonds"/>
    <property type="evidence" value="ECO:0007669"/>
    <property type="project" value="InterPro"/>
</dbReference>
<comment type="caution">
    <text evidence="5">The sequence shown here is derived from an EMBL/GenBank/DDBJ whole genome shotgun (WGS) entry which is preliminary data.</text>
</comment>
<dbReference type="AlphaFoldDB" id="A0A4V1LG83"/>
<dbReference type="GO" id="GO:0016020">
    <property type="term" value="C:membrane"/>
    <property type="evidence" value="ECO:0007669"/>
    <property type="project" value="TreeGrafter"/>
</dbReference>
<dbReference type="InterPro" id="IPR050248">
    <property type="entry name" value="Polysacc_deacetylase_ArnD"/>
</dbReference>
<keyword evidence="6" id="KW-1185">Reference proteome</keyword>
<dbReference type="PROSITE" id="PS51677">
    <property type="entry name" value="NODB"/>
    <property type="match status" value="1"/>
</dbReference>
<evidence type="ECO:0000259" key="4">
    <source>
        <dbReference type="PROSITE" id="PS51677"/>
    </source>
</evidence>
<feature type="signal peptide" evidence="3">
    <location>
        <begin position="1"/>
        <end position="29"/>
    </location>
</feature>
<dbReference type="PANTHER" id="PTHR10587">
    <property type="entry name" value="GLYCOSYL TRANSFERASE-RELATED"/>
    <property type="match status" value="1"/>
</dbReference>
<dbReference type="Pfam" id="PF01522">
    <property type="entry name" value="Polysacc_deac_1"/>
    <property type="match status" value="1"/>
</dbReference>
<dbReference type="CDD" id="cd10917">
    <property type="entry name" value="CE4_NodB_like_6s_7s"/>
    <property type="match status" value="1"/>
</dbReference>
<dbReference type="EMBL" id="QOUX01000045">
    <property type="protein sequence ID" value="RXI99478.1"/>
    <property type="molecule type" value="Genomic_DNA"/>
</dbReference>
<evidence type="ECO:0000313" key="5">
    <source>
        <dbReference type="EMBL" id="RXI99478.1"/>
    </source>
</evidence>